<name>A0ABR7WET3_9ACTN</name>
<feature type="transmembrane region" description="Helical" evidence="2">
    <location>
        <begin position="180"/>
        <end position="198"/>
    </location>
</feature>
<keyword evidence="2" id="KW-1133">Transmembrane helix</keyword>
<dbReference type="PANTHER" id="PTHR34219">
    <property type="entry name" value="IRON-REGULATED INNER MEMBRANE PROTEIN-RELATED"/>
    <property type="match status" value="1"/>
</dbReference>
<evidence type="ECO:0000256" key="2">
    <source>
        <dbReference type="SAM" id="Phobius"/>
    </source>
</evidence>
<evidence type="ECO:0000313" key="4">
    <source>
        <dbReference type="Proteomes" id="UP000602395"/>
    </source>
</evidence>
<protein>
    <submittedName>
        <fullName evidence="3">PepSY domain-containing protein</fullName>
    </submittedName>
</protein>
<dbReference type="Pfam" id="PF03929">
    <property type="entry name" value="PepSY_TM"/>
    <property type="match status" value="1"/>
</dbReference>
<keyword evidence="2" id="KW-0812">Transmembrane</keyword>
<proteinExistence type="predicted"/>
<comment type="caution">
    <text evidence="3">The sequence shown here is derived from an EMBL/GenBank/DDBJ whole genome shotgun (WGS) entry which is preliminary data.</text>
</comment>
<dbReference type="Proteomes" id="UP000602395">
    <property type="component" value="Unassembled WGS sequence"/>
</dbReference>
<accession>A0ABR7WET3</accession>
<gene>
    <name evidence="3" type="ORF">IDF66_15850</name>
</gene>
<feature type="transmembrane region" description="Helical" evidence="2">
    <location>
        <begin position="225"/>
        <end position="244"/>
    </location>
</feature>
<feature type="region of interest" description="Disordered" evidence="1">
    <location>
        <begin position="1"/>
        <end position="29"/>
    </location>
</feature>
<feature type="transmembrane region" description="Helical" evidence="2">
    <location>
        <begin position="443"/>
        <end position="461"/>
    </location>
</feature>
<dbReference type="RefSeq" id="WP_190267688.1">
    <property type="nucleotide sequence ID" value="NZ_BAABAD010000005.1"/>
</dbReference>
<feature type="region of interest" description="Disordered" evidence="1">
    <location>
        <begin position="270"/>
        <end position="300"/>
    </location>
</feature>
<feature type="transmembrane region" description="Helical" evidence="2">
    <location>
        <begin position="41"/>
        <end position="64"/>
    </location>
</feature>
<dbReference type="EMBL" id="JACWMS010000003">
    <property type="protein sequence ID" value="MBD1321061.1"/>
    <property type="molecule type" value="Genomic_DNA"/>
</dbReference>
<keyword evidence="4" id="KW-1185">Reference proteome</keyword>
<evidence type="ECO:0000256" key="1">
    <source>
        <dbReference type="SAM" id="MobiDB-lite"/>
    </source>
</evidence>
<feature type="compositionally biased region" description="Polar residues" evidence="1">
    <location>
        <begin position="1"/>
        <end position="16"/>
    </location>
</feature>
<reference evidence="3 4" key="1">
    <citation type="submission" date="2020-09" db="EMBL/GenBank/DDBJ databases">
        <title>Novel species in genus Gordonia.</title>
        <authorList>
            <person name="Zhang G."/>
        </authorList>
    </citation>
    <scope>NUCLEOTIDE SEQUENCE [LARGE SCALE GENOMIC DNA]</scope>
    <source>
        <strain evidence="3 4">ON-33</strain>
    </source>
</reference>
<feature type="transmembrane region" description="Helical" evidence="2">
    <location>
        <begin position="467"/>
        <end position="483"/>
    </location>
</feature>
<organism evidence="3 4">
    <name type="scientific">Gordonia hankookensis</name>
    <dbReference type="NCBI Taxonomy" id="589403"/>
    <lineage>
        <taxon>Bacteria</taxon>
        <taxon>Bacillati</taxon>
        <taxon>Actinomycetota</taxon>
        <taxon>Actinomycetes</taxon>
        <taxon>Mycobacteriales</taxon>
        <taxon>Gordoniaceae</taxon>
        <taxon>Gordonia</taxon>
    </lineage>
</organism>
<dbReference type="PANTHER" id="PTHR34219:SF1">
    <property type="entry name" value="PEPSY DOMAIN-CONTAINING PROTEIN"/>
    <property type="match status" value="1"/>
</dbReference>
<evidence type="ECO:0000313" key="3">
    <source>
        <dbReference type="EMBL" id="MBD1321061.1"/>
    </source>
</evidence>
<feature type="transmembrane region" description="Helical" evidence="2">
    <location>
        <begin position="389"/>
        <end position="414"/>
    </location>
</feature>
<sequence>MSLTQEPPRQPLDSSPPTDPAARPPGGRHIGWEPLVRRLHFYAGILIAPFLIVAVVSGGLYALAPSLEKVVYREQLHTDSTGPARPVADQIRAAMAARPDLTLSAVRPAAAPGDTTRVLFDDPSLGESERMAVFVDPVTARPVGELVSYGSAAALPMRTWISQLHRHLHLGEPGRLYSELAASWLWVIALAGLALWIARYRRMRHGRAARLISVDRSTKGRARTLNWHGAVGVWIVVGVLFLSATGLTWSRLAGDHIGELRQALSWTTPSVSTSLDDSTMPAGGPSGHGDHAAGHAGAGNTGVADTVGQVDSVLAVADRIGVTDHVEVSVPTDTTTAFTVAETRQPWQFSPNSVSIDGANGHVVDVSWFADWPLAAQLSTWGIALHMGLLFGLANQIALLLLAIGLLAVIVRGYQMWWQRRPRRSERVLAVGRAPLRGAWRELPVPTIVAIIVIAVAVGWFIPLLGISLAAFILVDGAVGYVNQSRRNRR</sequence>
<dbReference type="InterPro" id="IPR005625">
    <property type="entry name" value="PepSY-ass_TM"/>
</dbReference>
<keyword evidence="2" id="KW-0472">Membrane</keyword>